<evidence type="ECO:0000313" key="4">
    <source>
        <dbReference type="Proteomes" id="UP000005207"/>
    </source>
</evidence>
<feature type="compositionally biased region" description="Low complexity" evidence="2">
    <location>
        <begin position="134"/>
        <end position="156"/>
    </location>
</feature>
<reference evidence="3" key="2">
    <citation type="submission" date="2025-08" db="UniProtKB">
        <authorList>
            <consortium name="Ensembl"/>
        </authorList>
    </citation>
    <scope>IDENTIFICATION</scope>
</reference>
<organism evidence="3 4">
    <name type="scientific">Oreochromis niloticus</name>
    <name type="common">Nile tilapia</name>
    <name type="synonym">Tilapia nilotica</name>
    <dbReference type="NCBI Taxonomy" id="8128"/>
    <lineage>
        <taxon>Eukaryota</taxon>
        <taxon>Metazoa</taxon>
        <taxon>Chordata</taxon>
        <taxon>Craniata</taxon>
        <taxon>Vertebrata</taxon>
        <taxon>Euteleostomi</taxon>
        <taxon>Actinopterygii</taxon>
        <taxon>Neopterygii</taxon>
        <taxon>Teleostei</taxon>
        <taxon>Neoteleostei</taxon>
        <taxon>Acanthomorphata</taxon>
        <taxon>Ovalentaria</taxon>
        <taxon>Cichlomorphae</taxon>
        <taxon>Cichliformes</taxon>
        <taxon>Cichlidae</taxon>
        <taxon>African cichlids</taxon>
        <taxon>Pseudocrenilabrinae</taxon>
        <taxon>Oreochromini</taxon>
        <taxon>Oreochromis</taxon>
    </lineage>
</organism>
<evidence type="ECO:0000256" key="1">
    <source>
        <dbReference type="SAM" id="Coils"/>
    </source>
</evidence>
<feature type="compositionally biased region" description="Basic and acidic residues" evidence="2">
    <location>
        <begin position="119"/>
        <end position="129"/>
    </location>
</feature>
<reference evidence="3" key="3">
    <citation type="submission" date="2025-09" db="UniProtKB">
        <authorList>
            <consortium name="Ensembl"/>
        </authorList>
    </citation>
    <scope>IDENTIFICATION</scope>
</reference>
<feature type="coiled-coil region" evidence="1">
    <location>
        <begin position="363"/>
        <end position="432"/>
    </location>
</feature>
<dbReference type="Ensembl" id="ENSONIT00000072867.1">
    <property type="protein sequence ID" value="ENSONIP00000033100.1"/>
    <property type="gene ID" value="ENSONIG00000012837.2"/>
</dbReference>
<proteinExistence type="predicted"/>
<sequence length="781" mass="86090">MMKTGATKVGLPKPGLQERVRQAPSTSSASTTSSAMKTSRSSNTLASDQRLSKLKRASSDDALTKPPPGATASGSRMKKTVTTGAISELAEARPRSLSGVQTVKKSGIPAPRDMPSAITRDRSSLRDQLKSNSTKRLVSSASTSSLSTLTRQTRNSAKSRADAEGQEKSLLESQVKELLAEAKAKDLEISNLRMELQRCKGKASSASSSPSSNSVSPQEPAANREQGQMGEALVLVGELREKNGKFQRELAALREENQALKEKLLSLEASSICSTNTSTSSNPLVNGLSSDSSALQQHSLPSTASLLKTSGSSSSDITKGSPSPDSSEFEKIPSHSESASSGVSGSTDQAGAVNSARGQDISLQSLTEQIHKMEESHHSTSEELQATIQELADQQQVVQELTAENERLADEKRLLQTSLQQQRERLEVLAQKNETFAVRLQEQAQAQAQREEELGSQGPRLAELEQRYAELVESSRFEREKLVDIQQQLTGSLRALEEEHQEAQSQVRCLREELDRLQAQLDRELEAGGQAVQTAEDQRATAEGLRLENSRLKAQVDIERQKVTELKAMQSASDNTELQTLLKTAHTERDKLGVELTELRQELLQAQAETEHVRASLQEQAEKRELELCNQVASLEEVGIQAENQVKEMKETIFELEDQVEQQRAVNCHTNQAVLDMENLVKKLEEQKAEAERQLKVMSRQMKDEKEEWRRFQADLQTAVVVANDIKVEAQQELRTLRRQLQEEQDRNAKLSADLEALQGSCLLSLSSQVKYFCGKVCLDL</sequence>
<feature type="compositionally biased region" description="Low complexity" evidence="2">
    <location>
        <begin position="203"/>
        <end position="217"/>
    </location>
</feature>
<keyword evidence="1" id="KW-0175">Coiled coil</keyword>
<feature type="region of interest" description="Disordered" evidence="2">
    <location>
        <begin position="198"/>
        <end position="233"/>
    </location>
</feature>
<evidence type="ECO:0000313" key="3">
    <source>
        <dbReference type="Ensembl" id="ENSONIP00000033100.1"/>
    </source>
</evidence>
<feature type="compositionally biased region" description="Polar residues" evidence="2">
    <location>
        <begin position="283"/>
        <end position="301"/>
    </location>
</feature>
<feature type="region of interest" description="Disordered" evidence="2">
    <location>
        <begin position="274"/>
        <end position="363"/>
    </location>
</feature>
<dbReference type="PANTHER" id="PTHR32215:SF0">
    <property type="entry name" value="CILIA- AND FLAGELLA-ASSOCIATED PROTEIN 57"/>
    <property type="match status" value="1"/>
</dbReference>
<feature type="compositionally biased region" description="Low complexity" evidence="2">
    <location>
        <begin position="25"/>
        <end position="44"/>
    </location>
</feature>
<feature type="region of interest" description="Disordered" evidence="2">
    <location>
        <begin position="1"/>
        <end position="170"/>
    </location>
</feature>
<feature type="compositionally biased region" description="Low complexity" evidence="2">
    <location>
        <begin position="335"/>
        <end position="346"/>
    </location>
</feature>
<feature type="compositionally biased region" description="Basic and acidic residues" evidence="2">
    <location>
        <begin position="159"/>
        <end position="170"/>
    </location>
</feature>
<feature type="compositionally biased region" description="Low complexity" evidence="2">
    <location>
        <begin position="302"/>
        <end position="324"/>
    </location>
</feature>
<reference evidence="4" key="1">
    <citation type="submission" date="2012-01" db="EMBL/GenBank/DDBJ databases">
        <title>The Genome Sequence of Oreochromis niloticus (Nile Tilapia).</title>
        <authorList>
            <consortium name="Broad Institute Genome Assembly Team"/>
            <consortium name="Broad Institute Sequencing Platform"/>
            <person name="Di Palma F."/>
            <person name="Johnson J."/>
            <person name="Lander E.S."/>
            <person name="Lindblad-Toh K."/>
        </authorList>
    </citation>
    <scope>NUCLEOTIDE SEQUENCE [LARGE SCALE GENOMIC DNA]</scope>
</reference>
<feature type="coiled-coil region" evidence="1">
    <location>
        <begin position="461"/>
        <end position="761"/>
    </location>
</feature>
<feature type="coiled-coil region" evidence="1">
    <location>
        <begin position="236"/>
        <end position="270"/>
    </location>
</feature>
<dbReference type="GeneTree" id="ENSGT00940000153592"/>
<keyword evidence="4" id="KW-1185">Reference proteome</keyword>
<dbReference type="Proteomes" id="UP000005207">
    <property type="component" value="Linkage group LG10"/>
</dbReference>
<accession>A0A669BF84</accession>
<dbReference type="InterPro" id="IPR052993">
    <property type="entry name" value="CFA-57"/>
</dbReference>
<name>A0A669BF84_ORENI</name>
<gene>
    <name evidence="3" type="primary">SPECC1</name>
</gene>
<protein>
    <submittedName>
        <fullName evidence="3">Sperm antigen with calponin homology and coiled-coil domains 1</fullName>
    </submittedName>
</protein>
<dbReference type="PANTHER" id="PTHR32215">
    <property type="entry name" value="CILIA- AND FLAGELLA-ASSOCIATED PROTEIN 57"/>
    <property type="match status" value="1"/>
</dbReference>
<dbReference type="AlphaFoldDB" id="A0A669BF84"/>
<evidence type="ECO:0000256" key="2">
    <source>
        <dbReference type="SAM" id="MobiDB-lite"/>
    </source>
</evidence>